<sequence length="309" mass="31642">MVAPAVVADAPGTAGARGVLVLATGPLATVQDAGRPGLGTLGVGVSGAADRTSFRLANRLVGNPEEAAAVEVTFGGLWIRAQGVVTVAVTGASTPVTVRRGGDVRPAGALRPIVLADGDELRLGPPVHGLRSYLALRGGVDVDPVLGSRSTDVLAGLGPDPLSGGSLLPVGPEPADGVPSLDGAPVSAPGAGVLTLRAMPGPRHDWFTEESMHRLFRTDWEVGNETNRVGMRLSGPPMERRPVLASTELPSEGVVRGSVQVPASGLPIVFLVDHPVTGGYPVAAVLADRDVDLAAQARPGQRIRFWPTR</sequence>
<keyword evidence="6" id="KW-1185">Reference proteome</keyword>
<dbReference type="SUPFAM" id="SSF50891">
    <property type="entry name" value="Cyclophilin-like"/>
    <property type="match status" value="1"/>
</dbReference>
<accession>A0A1Y2MI10</accession>
<name>A0A1Y2MI10_PSEAH</name>
<keyword evidence="3" id="KW-0067">ATP-binding</keyword>
<dbReference type="InterPro" id="IPR003778">
    <property type="entry name" value="CT_A_B"/>
</dbReference>
<protein>
    <submittedName>
        <fullName evidence="5">KipI antagonist</fullName>
    </submittedName>
</protein>
<dbReference type="EMBL" id="MIGB01000062">
    <property type="protein sequence ID" value="OSY34916.1"/>
    <property type="molecule type" value="Genomic_DNA"/>
</dbReference>
<dbReference type="RefSeq" id="WP_085916477.1">
    <property type="nucleotide sequence ID" value="NZ_AP018920.1"/>
</dbReference>
<comment type="caution">
    <text evidence="5">The sequence shown here is derived from an EMBL/GenBank/DDBJ whole genome shotgun (WGS) entry which is preliminary data.</text>
</comment>
<dbReference type="PANTHER" id="PTHR43309">
    <property type="entry name" value="5-OXOPROLINASE SUBUNIT C"/>
    <property type="match status" value="1"/>
</dbReference>
<organism evidence="5 6">
    <name type="scientific">Pseudonocardia autotrophica</name>
    <name type="common">Amycolata autotrophica</name>
    <name type="synonym">Nocardia autotrophica</name>
    <dbReference type="NCBI Taxonomy" id="2074"/>
    <lineage>
        <taxon>Bacteria</taxon>
        <taxon>Bacillati</taxon>
        <taxon>Actinomycetota</taxon>
        <taxon>Actinomycetes</taxon>
        <taxon>Pseudonocardiales</taxon>
        <taxon>Pseudonocardiaceae</taxon>
        <taxon>Pseudonocardia</taxon>
    </lineage>
</organism>
<feature type="domain" description="Carboxyltransferase" evidence="4">
    <location>
        <begin position="40"/>
        <end position="309"/>
    </location>
</feature>
<dbReference type="GO" id="GO:0016787">
    <property type="term" value="F:hydrolase activity"/>
    <property type="evidence" value="ECO:0007669"/>
    <property type="project" value="UniProtKB-KW"/>
</dbReference>
<gene>
    <name evidence="5" type="primary">kipA_3</name>
    <name evidence="5" type="ORF">BG845_06430</name>
</gene>
<proteinExistence type="predicted"/>
<evidence type="ECO:0000256" key="2">
    <source>
        <dbReference type="ARBA" id="ARBA00022801"/>
    </source>
</evidence>
<dbReference type="PANTHER" id="PTHR43309:SF3">
    <property type="entry name" value="5-OXOPROLINASE SUBUNIT C"/>
    <property type="match status" value="1"/>
</dbReference>
<dbReference type="SMART" id="SM00797">
    <property type="entry name" value="AHS2"/>
    <property type="match status" value="1"/>
</dbReference>
<evidence type="ECO:0000313" key="6">
    <source>
        <dbReference type="Proteomes" id="UP000194360"/>
    </source>
</evidence>
<keyword evidence="2" id="KW-0378">Hydrolase</keyword>
<dbReference type="AlphaFoldDB" id="A0A1Y2MI10"/>
<evidence type="ECO:0000313" key="5">
    <source>
        <dbReference type="EMBL" id="OSY34916.1"/>
    </source>
</evidence>
<evidence type="ECO:0000256" key="1">
    <source>
        <dbReference type="ARBA" id="ARBA00022741"/>
    </source>
</evidence>
<dbReference type="Gene3D" id="2.40.100.10">
    <property type="entry name" value="Cyclophilin-like"/>
    <property type="match status" value="1"/>
</dbReference>
<keyword evidence="1" id="KW-0547">Nucleotide-binding</keyword>
<dbReference type="Pfam" id="PF02626">
    <property type="entry name" value="CT_A_B"/>
    <property type="match status" value="1"/>
</dbReference>
<dbReference type="OrthoDB" id="9768696at2"/>
<evidence type="ECO:0000256" key="3">
    <source>
        <dbReference type="ARBA" id="ARBA00022840"/>
    </source>
</evidence>
<dbReference type="InterPro" id="IPR029000">
    <property type="entry name" value="Cyclophilin-like_dom_sf"/>
</dbReference>
<reference evidence="5 6" key="1">
    <citation type="submission" date="2016-09" db="EMBL/GenBank/DDBJ databases">
        <title>Pseudonocardia autotrophica DSM535, a candidate organism with high potential of specific P450 cytochromes.</title>
        <authorList>
            <person name="Grumaz C."/>
            <person name="Vainshtein Y."/>
            <person name="Kirstahler P."/>
            <person name="Sohn K."/>
        </authorList>
    </citation>
    <scope>NUCLEOTIDE SEQUENCE [LARGE SCALE GENOMIC DNA]</scope>
    <source>
        <strain evidence="5 6">DSM 535</strain>
    </source>
</reference>
<dbReference type="NCBIfam" id="TIGR00724">
    <property type="entry name" value="urea_amlyse_rel"/>
    <property type="match status" value="1"/>
</dbReference>
<evidence type="ECO:0000259" key="4">
    <source>
        <dbReference type="SMART" id="SM00797"/>
    </source>
</evidence>
<dbReference type="GO" id="GO:0005524">
    <property type="term" value="F:ATP binding"/>
    <property type="evidence" value="ECO:0007669"/>
    <property type="project" value="UniProtKB-KW"/>
</dbReference>
<dbReference type="STRING" id="2074.BG845_06430"/>
<dbReference type="InterPro" id="IPR052708">
    <property type="entry name" value="PxpC"/>
</dbReference>
<dbReference type="Proteomes" id="UP000194360">
    <property type="component" value="Unassembled WGS sequence"/>
</dbReference>